<comment type="subcellular location">
    <subcellularLocation>
        <location evidence="1 11">Cell outer membrane</location>
        <topology evidence="1 11">Multi-pass membrane protein</topology>
    </subcellularLocation>
</comment>
<evidence type="ECO:0000256" key="11">
    <source>
        <dbReference type="PROSITE-ProRule" id="PRU01360"/>
    </source>
</evidence>
<dbReference type="InterPro" id="IPR039426">
    <property type="entry name" value="TonB-dep_rcpt-like"/>
</dbReference>
<evidence type="ECO:0000256" key="7">
    <source>
        <dbReference type="ARBA" id="ARBA00023065"/>
    </source>
</evidence>
<accession>A0A1T5FGF0</accession>
<dbReference type="Gene3D" id="2.40.170.20">
    <property type="entry name" value="TonB-dependent receptor, beta-barrel domain"/>
    <property type="match status" value="1"/>
</dbReference>
<evidence type="ECO:0000256" key="9">
    <source>
        <dbReference type="ARBA" id="ARBA00023136"/>
    </source>
</evidence>
<keyword evidence="3 11" id="KW-1134">Transmembrane beta strand</keyword>
<dbReference type="Pfam" id="PF07715">
    <property type="entry name" value="Plug"/>
    <property type="match status" value="1"/>
</dbReference>
<reference evidence="17" key="1">
    <citation type="submission" date="2017-02" db="EMBL/GenBank/DDBJ databases">
        <authorList>
            <person name="Varghese N."/>
            <person name="Submissions S."/>
        </authorList>
    </citation>
    <scope>NUCLEOTIDE SEQUENCE [LARGE SCALE GENOMIC DNA]</scope>
    <source>
        <strain evidence="17">R11H</strain>
    </source>
</reference>
<dbReference type="CDD" id="cd01347">
    <property type="entry name" value="ligand_gated_channel"/>
    <property type="match status" value="1"/>
</dbReference>
<evidence type="ECO:0000256" key="13">
    <source>
        <dbReference type="SAM" id="SignalP"/>
    </source>
</evidence>
<dbReference type="SUPFAM" id="SSF56935">
    <property type="entry name" value="Porins"/>
    <property type="match status" value="1"/>
</dbReference>
<evidence type="ECO:0000256" key="12">
    <source>
        <dbReference type="RuleBase" id="RU003357"/>
    </source>
</evidence>
<dbReference type="PANTHER" id="PTHR32552:SF81">
    <property type="entry name" value="TONB-DEPENDENT OUTER MEMBRANE RECEPTOR"/>
    <property type="match status" value="1"/>
</dbReference>
<keyword evidence="10 11" id="KW-0998">Cell outer membrane</keyword>
<dbReference type="InterPro" id="IPR036942">
    <property type="entry name" value="Beta-barrel_TonB_sf"/>
</dbReference>
<dbReference type="OrthoDB" id="7455607at2"/>
<keyword evidence="6" id="KW-0408">Iron</keyword>
<keyword evidence="13" id="KW-0732">Signal</keyword>
<evidence type="ECO:0000313" key="16">
    <source>
        <dbReference type="EMBL" id="SKB95229.1"/>
    </source>
</evidence>
<dbReference type="AlphaFoldDB" id="A0A1T5FGF0"/>
<dbReference type="GO" id="GO:0006826">
    <property type="term" value="P:iron ion transport"/>
    <property type="evidence" value="ECO:0007669"/>
    <property type="project" value="UniProtKB-KW"/>
</dbReference>
<proteinExistence type="inferred from homology"/>
<dbReference type="RefSeq" id="WP_079639955.1">
    <property type="nucleotide sequence ID" value="NZ_FUYP01000035.1"/>
</dbReference>
<evidence type="ECO:0000256" key="8">
    <source>
        <dbReference type="ARBA" id="ARBA00023077"/>
    </source>
</evidence>
<keyword evidence="8 12" id="KW-0798">TonB box</keyword>
<comment type="similarity">
    <text evidence="11 12">Belongs to the TonB-dependent receptor family.</text>
</comment>
<keyword evidence="16" id="KW-0675">Receptor</keyword>
<evidence type="ECO:0000256" key="1">
    <source>
        <dbReference type="ARBA" id="ARBA00004571"/>
    </source>
</evidence>
<name>A0A1T5FGF0_9SPHN</name>
<feature type="domain" description="TonB-dependent receptor-like beta-barrel" evidence="14">
    <location>
        <begin position="251"/>
        <end position="742"/>
    </location>
</feature>
<organism evidence="16 17">
    <name type="scientific">Sphingopyxis flava</name>
    <dbReference type="NCBI Taxonomy" id="1507287"/>
    <lineage>
        <taxon>Bacteria</taxon>
        <taxon>Pseudomonadati</taxon>
        <taxon>Pseudomonadota</taxon>
        <taxon>Alphaproteobacteria</taxon>
        <taxon>Sphingomonadales</taxon>
        <taxon>Sphingomonadaceae</taxon>
        <taxon>Sphingopyxis</taxon>
    </lineage>
</organism>
<dbReference type="Pfam" id="PF00593">
    <property type="entry name" value="TonB_dep_Rec_b-barrel"/>
    <property type="match status" value="1"/>
</dbReference>
<keyword evidence="4" id="KW-0410">Iron transport</keyword>
<evidence type="ECO:0000313" key="17">
    <source>
        <dbReference type="Proteomes" id="UP000190044"/>
    </source>
</evidence>
<keyword evidence="2 11" id="KW-0813">Transport</keyword>
<evidence type="ECO:0000259" key="14">
    <source>
        <dbReference type="Pfam" id="PF00593"/>
    </source>
</evidence>
<evidence type="ECO:0000256" key="10">
    <source>
        <dbReference type="ARBA" id="ARBA00023237"/>
    </source>
</evidence>
<dbReference type="PROSITE" id="PS52016">
    <property type="entry name" value="TONB_DEPENDENT_REC_3"/>
    <property type="match status" value="1"/>
</dbReference>
<keyword evidence="17" id="KW-1185">Reference proteome</keyword>
<keyword evidence="9 11" id="KW-0472">Membrane</keyword>
<dbReference type="Proteomes" id="UP000190044">
    <property type="component" value="Unassembled WGS sequence"/>
</dbReference>
<sequence length="776" mass="84591">MKKAMILVLMASASWSAAAQAQMGESTTQAPQEAARGNEIIVTAQRRSEKLSDVPISITVATGEQLESEGVFSPGDLEKLVPGFTYQRSSYGVPVYTIRGVGFLDTALGVAPTVSIYVDQVPMPFSPMAAGAALDLERVEVLKGPQGTLFGQNSTGGAINYIAAKPKDRFEAGGDVSIGRFTSIEAQAYISGPLSETLGARLAVRTEQSSDWQKSYTRDATLGERHFTTGRLLLDWNPSDSVRLEFNINGWRDTSDTQAAQFFGYQPTQVPPSNPLPEPVLSVYPLAPRNARAAEWNAALDGRLKRDDSYYQLALRGEADLSDTATLYSITAYSNYKIDAANDPDGVNFPSLQIFKKGKLETFNQELRLAGSAAEERLSWMIGGSYQYAEIVDNETIGDAQNPYTATNDTIFGFDIQDFRLSNTQEVDTWAAFGSLDFKLTDTLTVQGSLRYTDEKRVFRGCTFDTDGSSYQVFNVLGSFVGIPPVTGPGQCGTIDAANAQRLPIYEIPLHEDNLSWRVGLSWKPGEDSLLYANVTQGYKGGSFPTISASDVSVLDPARQEALLAYEAGFRTALVGQAVQLSGAVFYYDYSDKQVLGLLQTIFGNLPKLVNIPKSEVTGAELELTLRPAAGLRITTGLTYVDSKVTSSLILSNPSGQLADIRGESFPNTPKWQTNADIQYDFPLSGSLNGFVGANGRYRTKAQAGFGRLPQFILKDYGTLDLRAGIEAADGRWKAEIWGRNVTNTLYWNNIAKLTDTYSRTTGMPVTYGFRLGFKI</sequence>
<dbReference type="PANTHER" id="PTHR32552">
    <property type="entry name" value="FERRICHROME IRON RECEPTOR-RELATED"/>
    <property type="match status" value="1"/>
</dbReference>
<gene>
    <name evidence="16" type="ORF">SAMN06295937_10357</name>
</gene>
<keyword evidence="7" id="KW-0406">Ion transport</keyword>
<evidence type="ECO:0000256" key="4">
    <source>
        <dbReference type="ARBA" id="ARBA00022496"/>
    </source>
</evidence>
<feature type="signal peptide" evidence="13">
    <location>
        <begin position="1"/>
        <end position="21"/>
    </location>
</feature>
<feature type="chain" id="PRO_5013318665" evidence="13">
    <location>
        <begin position="22"/>
        <end position="776"/>
    </location>
</feature>
<dbReference type="InterPro" id="IPR012910">
    <property type="entry name" value="Plug_dom"/>
</dbReference>
<evidence type="ECO:0000256" key="2">
    <source>
        <dbReference type="ARBA" id="ARBA00022448"/>
    </source>
</evidence>
<keyword evidence="5 11" id="KW-0812">Transmembrane</keyword>
<evidence type="ECO:0000256" key="3">
    <source>
        <dbReference type="ARBA" id="ARBA00022452"/>
    </source>
</evidence>
<dbReference type="GO" id="GO:0009279">
    <property type="term" value="C:cell outer membrane"/>
    <property type="evidence" value="ECO:0007669"/>
    <property type="project" value="UniProtKB-SubCell"/>
</dbReference>
<evidence type="ECO:0000259" key="15">
    <source>
        <dbReference type="Pfam" id="PF07715"/>
    </source>
</evidence>
<evidence type="ECO:0000256" key="6">
    <source>
        <dbReference type="ARBA" id="ARBA00023004"/>
    </source>
</evidence>
<feature type="domain" description="TonB-dependent receptor plug" evidence="15">
    <location>
        <begin position="51"/>
        <end position="158"/>
    </location>
</feature>
<dbReference type="InterPro" id="IPR000531">
    <property type="entry name" value="Beta-barrel_TonB"/>
</dbReference>
<protein>
    <submittedName>
        <fullName evidence="16">Outer membrane receptor proteins, mostly Fe transport</fullName>
    </submittedName>
</protein>
<evidence type="ECO:0000256" key="5">
    <source>
        <dbReference type="ARBA" id="ARBA00022692"/>
    </source>
</evidence>
<dbReference type="EMBL" id="FUYP01000035">
    <property type="protein sequence ID" value="SKB95229.1"/>
    <property type="molecule type" value="Genomic_DNA"/>
</dbReference>